<reference evidence="3" key="1">
    <citation type="submission" date="2023-07" db="EMBL/GenBank/DDBJ databases">
        <title>Reintroducing virulent viruses to syntetic microbiomes.</title>
        <authorList>
            <person name="Wilde J."/>
            <person name="Boyes R."/>
            <person name="Robinson A.V."/>
            <person name="Daisley B.A."/>
            <person name="Allen-Vercoe E."/>
        </authorList>
    </citation>
    <scope>NUCLEOTIDE SEQUENCE [LARGE SCALE GENOMIC DNA]</scope>
    <source>
        <strain evidence="3">225S_1D6FAA</strain>
    </source>
</reference>
<name>A0ABU3ILW0_9BACE</name>
<evidence type="ECO:0000313" key="3">
    <source>
        <dbReference type="Proteomes" id="UP001269297"/>
    </source>
</evidence>
<dbReference type="PANTHER" id="PTHR10953">
    <property type="entry name" value="UBIQUITIN-ACTIVATING ENZYME E1"/>
    <property type="match status" value="1"/>
</dbReference>
<dbReference type="SUPFAM" id="SSF69572">
    <property type="entry name" value="Activating enzymes of the ubiquitin-like proteins"/>
    <property type="match status" value="1"/>
</dbReference>
<dbReference type="EMBL" id="JAVSNG010000001">
    <property type="protein sequence ID" value="MDT4403240.1"/>
    <property type="molecule type" value="Genomic_DNA"/>
</dbReference>
<keyword evidence="3" id="KW-1185">Reference proteome</keyword>
<dbReference type="Pfam" id="PF00899">
    <property type="entry name" value="ThiF"/>
    <property type="match status" value="1"/>
</dbReference>
<sequence>MKKIHYTDSYLLSPYHPVTVHVIGAGGTGSQVATNLARMDMALRALGHPGLHVTVFDPDTVSEANIGRQLFSASEIGLNKAVVLVTRINRFFGDTWTAESRRYPVRKAGKDNKGCWANIIITCTDNIRSRLDLWRLLKNSRNVTATDQKTPFYWMDFGNAQFTGQVLVGTIRDKITQPSSKEFIAMPKMNVITEEVSYSTLRDTDSGPSCSLAEALHKQDLFVNSMLAQAGCEILWKMIREGRTLYRGAYLNMETLRLTPIPV</sequence>
<feature type="domain" description="THIF-type NAD/FAD binding fold" evidence="1">
    <location>
        <begin position="19"/>
        <end position="230"/>
    </location>
</feature>
<comment type="caution">
    <text evidence="2">The sequence shown here is derived from an EMBL/GenBank/DDBJ whole genome shotgun (WGS) entry which is preliminary data.</text>
</comment>
<dbReference type="InterPro" id="IPR022500">
    <property type="entry name" value="PRTRC_ThiF"/>
</dbReference>
<dbReference type="InterPro" id="IPR045886">
    <property type="entry name" value="ThiF/MoeB/HesA"/>
</dbReference>
<protein>
    <submittedName>
        <fullName evidence="2">PRTRC system ThiF family protein</fullName>
    </submittedName>
</protein>
<dbReference type="InterPro" id="IPR000594">
    <property type="entry name" value="ThiF_NAD_FAD-bd"/>
</dbReference>
<dbReference type="PANTHER" id="PTHR10953:SF247">
    <property type="entry name" value="SLL6053 PROTEIN"/>
    <property type="match status" value="1"/>
</dbReference>
<dbReference type="InterPro" id="IPR035985">
    <property type="entry name" value="Ubiquitin-activating_enz"/>
</dbReference>
<dbReference type="Gene3D" id="3.40.50.720">
    <property type="entry name" value="NAD(P)-binding Rossmann-like Domain"/>
    <property type="match status" value="1"/>
</dbReference>
<accession>A0ABU3ILW0</accession>
<dbReference type="RefSeq" id="WP_138274454.1">
    <property type="nucleotide sequence ID" value="NZ_JAVSNG010000001.1"/>
</dbReference>
<dbReference type="Proteomes" id="UP001269297">
    <property type="component" value="Unassembled WGS sequence"/>
</dbReference>
<evidence type="ECO:0000259" key="1">
    <source>
        <dbReference type="Pfam" id="PF00899"/>
    </source>
</evidence>
<evidence type="ECO:0000313" key="2">
    <source>
        <dbReference type="EMBL" id="MDT4403240.1"/>
    </source>
</evidence>
<dbReference type="NCBIfam" id="TIGR03736">
    <property type="entry name" value="PRTRC_ThiF"/>
    <property type="match status" value="1"/>
</dbReference>
<gene>
    <name evidence="2" type="ORF">RO706_03285</name>
</gene>
<proteinExistence type="predicted"/>
<organism evidence="2 3">
    <name type="scientific">Bacteroides koreensis</name>
    <dbReference type="NCBI Taxonomy" id="1912896"/>
    <lineage>
        <taxon>Bacteria</taxon>
        <taxon>Pseudomonadati</taxon>
        <taxon>Bacteroidota</taxon>
        <taxon>Bacteroidia</taxon>
        <taxon>Bacteroidales</taxon>
        <taxon>Bacteroidaceae</taxon>
        <taxon>Bacteroides</taxon>
    </lineage>
</organism>
<dbReference type="CDD" id="cd01483">
    <property type="entry name" value="E1_enzyme_family"/>
    <property type="match status" value="1"/>
</dbReference>